<dbReference type="STRING" id="1661398.A0A482W798"/>
<dbReference type="InterPro" id="IPR052560">
    <property type="entry name" value="RdDP_mobile_element"/>
</dbReference>
<dbReference type="InterPro" id="IPR036691">
    <property type="entry name" value="Endo/exonu/phosph_ase_sf"/>
</dbReference>
<organism evidence="2 3">
    <name type="scientific">Asbolus verrucosus</name>
    <name type="common">Desert ironclad beetle</name>
    <dbReference type="NCBI Taxonomy" id="1661398"/>
    <lineage>
        <taxon>Eukaryota</taxon>
        <taxon>Metazoa</taxon>
        <taxon>Ecdysozoa</taxon>
        <taxon>Arthropoda</taxon>
        <taxon>Hexapoda</taxon>
        <taxon>Insecta</taxon>
        <taxon>Pterygota</taxon>
        <taxon>Neoptera</taxon>
        <taxon>Endopterygota</taxon>
        <taxon>Coleoptera</taxon>
        <taxon>Polyphaga</taxon>
        <taxon>Cucujiformia</taxon>
        <taxon>Tenebrionidae</taxon>
        <taxon>Pimeliinae</taxon>
        <taxon>Asbolus</taxon>
    </lineage>
</organism>
<dbReference type="CDD" id="cd01650">
    <property type="entry name" value="RT_nLTR_like"/>
    <property type="match status" value="1"/>
</dbReference>
<dbReference type="PANTHER" id="PTHR36688:SF2">
    <property type="entry name" value="ENDONUCLEASE_EXONUCLEASE_PHOSPHATASE DOMAIN-CONTAINING PROTEIN"/>
    <property type="match status" value="1"/>
</dbReference>
<dbReference type="AlphaFoldDB" id="A0A482W798"/>
<dbReference type="InterPro" id="IPR043502">
    <property type="entry name" value="DNA/RNA_pol_sf"/>
</dbReference>
<dbReference type="SUPFAM" id="SSF56219">
    <property type="entry name" value="DNase I-like"/>
    <property type="match status" value="1"/>
</dbReference>
<accession>A0A482W798</accession>
<reference evidence="2 3" key="1">
    <citation type="submission" date="2017-03" db="EMBL/GenBank/DDBJ databases">
        <title>Genome of the blue death feigning beetle - Asbolus verrucosus.</title>
        <authorList>
            <person name="Rider S.D."/>
        </authorList>
    </citation>
    <scope>NUCLEOTIDE SEQUENCE [LARGE SCALE GENOMIC DNA]</scope>
    <source>
        <strain evidence="2">Butters</strain>
        <tissue evidence="2">Head and leg muscle</tissue>
    </source>
</reference>
<proteinExistence type="predicted"/>
<dbReference type="OrthoDB" id="6779022at2759"/>
<dbReference type="InterPro" id="IPR000477">
    <property type="entry name" value="RT_dom"/>
</dbReference>
<dbReference type="GO" id="GO:0071897">
    <property type="term" value="P:DNA biosynthetic process"/>
    <property type="evidence" value="ECO:0007669"/>
    <property type="project" value="UniProtKB-ARBA"/>
</dbReference>
<dbReference type="Pfam" id="PF00078">
    <property type="entry name" value="RVT_1"/>
    <property type="match status" value="1"/>
</dbReference>
<evidence type="ECO:0000259" key="1">
    <source>
        <dbReference type="PROSITE" id="PS50878"/>
    </source>
</evidence>
<dbReference type="InterPro" id="IPR005135">
    <property type="entry name" value="Endo/exonuclease/phosphatase"/>
</dbReference>
<dbReference type="Pfam" id="PF14529">
    <property type="entry name" value="Exo_endo_phos_2"/>
    <property type="match status" value="1"/>
</dbReference>
<dbReference type="PROSITE" id="PS50878">
    <property type="entry name" value="RT_POL"/>
    <property type="match status" value="1"/>
</dbReference>
<dbReference type="Proteomes" id="UP000292052">
    <property type="component" value="Unassembled WGS sequence"/>
</dbReference>
<evidence type="ECO:0000313" key="2">
    <source>
        <dbReference type="EMBL" id="RZC40463.1"/>
    </source>
</evidence>
<feature type="domain" description="Reverse transcriptase" evidence="1">
    <location>
        <begin position="473"/>
        <end position="743"/>
    </location>
</feature>
<dbReference type="GO" id="GO:0003824">
    <property type="term" value="F:catalytic activity"/>
    <property type="evidence" value="ECO:0007669"/>
    <property type="project" value="InterPro"/>
</dbReference>
<gene>
    <name evidence="2" type="ORF">BDFB_011475</name>
</gene>
<comment type="caution">
    <text evidence="2">The sequence shown here is derived from an EMBL/GenBank/DDBJ whole genome shotgun (WGS) entry which is preliminary data.</text>
</comment>
<protein>
    <submittedName>
        <fullName evidence="2">RVT 1 and/or Exo endo phos domain containing protein</fullName>
    </submittedName>
</protein>
<dbReference type="Gene3D" id="3.60.10.10">
    <property type="entry name" value="Endonuclease/exonuclease/phosphatase"/>
    <property type="match status" value="1"/>
</dbReference>
<sequence>MDHKINIATWNANGLTNKMGHVINFINTNNIDLMLINETKLKNSDNIKCRGYTIHRKDRPGNVRAGGVAIFIKNNIPAKILKSAKSKIENISVKLSDDTVITAAYNPPSNKINNDDLHQLSLAGRKVLIIGDFNARHAAWNCHRPNHNGNQIYKYTNTHHLHIHHTTEHTHIPSNNTTPTTIDLIINKNVQHIANIKTIPALNSDHNPVIVTLNNQFVENHQRQITCYKNADWQQYRAHINKTITLTPNIDDTKQLENEIKKFTNTIQQAKQKIAIIKTINPYKDHLDDNIISLIKTKNKLRKTTQHNPTPQNKTQLKEITKQITQLITEHKNKKWNDELIKLKPNDNTLWKKTNKLKKTHTPIPTLTENNTEHFTDKQKANILAHTFEKIHNNTLHSPINNEIEQTMTQLNEQKLNTDDTDLKKLITNPHEIMEVIKKLPNNKAPGPDGVENKLIKNLPKKAVIQLNYIINSIFKFAYFPATWKKATVIPIPKPNKNLENPTNYRPISLLNTLSKLTEKIILIKLNKFITKFKIIKNQQFGFRSKHNTVHQVARITNDIIENFNKNKTTAMIALDIQKAFDTVWIEGLIHKLTKTSIPTRLIKLIQSYLTGRSFRAKVNNEYSNTKQIRAGVPQGSVLGPTLFILYINDIPEFMQTKISLFADDTAIYASSYYAEVANKQLQIHLNILQNYYRNWKITINPDKTENIIFHKKFNNTKIITPLKINNQVINTKTTIKYLGVHLDQLNFKQHVKNAVSKAQAIIKKIYPLLKSKKVNSKNKKLIYTAIIRPVMLYAAPVWCKASQLTLKPLQIMQNKCLRMITNRDRYTRITTLHELTQLTTITNYINNTAQKFYLNTTHSKNNIIKNITKHRQFNTPINYKHKFTYTHLPIYNTKYYNTQN</sequence>
<name>A0A482W798_ASBVE</name>
<evidence type="ECO:0000313" key="3">
    <source>
        <dbReference type="Proteomes" id="UP000292052"/>
    </source>
</evidence>
<keyword evidence="3" id="KW-1185">Reference proteome</keyword>
<dbReference type="PANTHER" id="PTHR36688">
    <property type="entry name" value="ENDO/EXONUCLEASE/PHOSPHATASE DOMAIN-CONTAINING PROTEIN"/>
    <property type="match status" value="1"/>
</dbReference>
<dbReference type="EMBL" id="QDEB01026012">
    <property type="protein sequence ID" value="RZC40463.1"/>
    <property type="molecule type" value="Genomic_DNA"/>
</dbReference>
<dbReference type="SUPFAM" id="SSF56672">
    <property type="entry name" value="DNA/RNA polymerases"/>
    <property type="match status" value="1"/>
</dbReference>